<evidence type="ECO:0000313" key="2">
    <source>
        <dbReference type="EMBL" id="CAK3885982.1"/>
    </source>
</evidence>
<feature type="region of interest" description="Disordered" evidence="1">
    <location>
        <begin position="221"/>
        <end position="258"/>
    </location>
</feature>
<evidence type="ECO:0000313" key="3">
    <source>
        <dbReference type="Proteomes" id="UP001296104"/>
    </source>
</evidence>
<feature type="compositionally biased region" description="Pro residues" evidence="1">
    <location>
        <begin position="67"/>
        <end position="79"/>
    </location>
</feature>
<dbReference type="AlphaFoldDB" id="A0AAI9E8J6"/>
<protein>
    <submittedName>
        <fullName evidence="2">Uncharacterized protein</fullName>
    </submittedName>
</protein>
<name>A0AAI9E8J6_9PEZI</name>
<reference evidence="2" key="1">
    <citation type="submission" date="2023-11" db="EMBL/GenBank/DDBJ databases">
        <authorList>
            <person name="Alioto T."/>
            <person name="Alioto T."/>
            <person name="Gomez Garrido J."/>
        </authorList>
    </citation>
    <scope>NUCLEOTIDE SEQUENCE</scope>
</reference>
<sequence length="258" mass="27888">MAAAEYYTPGGQQPTGPQPGLAPPSHGNLNPPYPLSDAPPPYSQFDQRPHSQPPPQHRPSAPGEQYYPPPPSNGYPAYPPHKSGRPPQNMHKPPGTPGPYPPQPYPQQAQYLQAQPQGYFGLAGTPAMQQVYANGNADGRKPSSTPAYGPPRSPYRDDSQSRSRSRGAHHSHHHHKPEVKRKHSSGVHSFLGAGGGAIIGDAIFPGLGTLGGAILGGLGGHEYGRQRRSYSNPGRIKGQTHSNEYEHYENDHRRGRRA</sequence>
<gene>
    <name evidence="2" type="ORF">LECACI_7A002226</name>
</gene>
<accession>A0AAI9E8J6</accession>
<feature type="compositionally biased region" description="Basic residues" evidence="1">
    <location>
        <begin position="163"/>
        <end position="185"/>
    </location>
</feature>
<keyword evidence="3" id="KW-1185">Reference proteome</keyword>
<dbReference type="EMBL" id="CAVMBE010000009">
    <property type="protein sequence ID" value="CAK3885982.1"/>
    <property type="molecule type" value="Genomic_DNA"/>
</dbReference>
<comment type="caution">
    <text evidence="2">The sequence shown here is derived from an EMBL/GenBank/DDBJ whole genome shotgun (WGS) entry which is preliminary data.</text>
</comment>
<feature type="compositionally biased region" description="Pro residues" evidence="1">
    <location>
        <begin position="31"/>
        <end position="42"/>
    </location>
</feature>
<feature type="compositionally biased region" description="Basic and acidic residues" evidence="1">
    <location>
        <begin position="243"/>
        <end position="252"/>
    </location>
</feature>
<evidence type="ECO:0000256" key="1">
    <source>
        <dbReference type="SAM" id="MobiDB-lite"/>
    </source>
</evidence>
<feature type="compositionally biased region" description="Low complexity" evidence="1">
    <location>
        <begin position="106"/>
        <end position="118"/>
    </location>
</feature>
<feature type="region of interest" description="Disordered" evidence="1">
    <location>
        <begin position="1"/>
        <end position="118"/>
    </location>
</feature>
<organism evidence="2 3">
    <name type="scientific">Lecanosticta acicola</name>
    <dbReference type="NCBI Taxonomy" id="111012"/>
    <lineage>
        <taxon>Eukaryota</taxon>
        <taxon>Fungi</taxon>
        <taxon>Dikarya</taxon>
        <taxon>Ascomycota</taxon>
        <taxon>Pezizomycotina</taxon>
        <taxon>Dothideomycetes</taxon>
        <taxon>Dothideomycetidae</taxon>
        <taxon>Mycosphaerellales</taxon>
        <taxon>Mycosphaerellaceae</taxon>
        <taxon>Lecanosticta</taxon>
    </lineage>
</organism>
<feature type="region of interest" description="Disordered" evidence="1">
    <location>
        <begin position="131"/>
        <end position="187"/>
    </location>
</feature>
<proteinExistence type="predicted"/>
<feature type="compositionally biased region" description="Pro residues" evidence="1">
    <location>
        <begin position="94"/>
        <end position="105"/>
    </location>
</feature>
<dbReference type="Proteomes" id="UP001296104">
    <property type="component" value="Unassembled WGS sequence"/>
</dbReference>